<dbReference type="InterPro" id="IPR003439">
    <property type="entry name" value="ABC_transporter-like_ATP-bd"/>
</dbReference>
<accession>A0AAJ1UWR3</accession>
<dbReference type="InterPro" id="IPR011527">
    <property type="entry name" value="ABC1_TM_dom"/>
</dbReference>
<dbReference type="Pfam" id="PF00005">
    <property type="entry name" value="ABC_tran"/>
    <property type="match status" value="1"/>
</dbReference>
<sequence length="594" mass="66788">MFKLLNKISLKYRLILVVASLATVVQVVCLLLFSRVTASFIQVLADETTTALKFKAFSIPVADREQAIIYLSIILAALASIGTIFSLISIYLTSYSSNSIIRELRMLVYRKIYKLPMQDIKKITLGSIMTRVTSDVFLMGLVVQAITRVIINAPITIIFSTVIAVILAPNMSWFIAVLIPLMLLLIFAIIAIAFPYIKKRQKIIDDINNESRENVIGARVIKSYNLEKNQYVKYETISQRFAILSIKMSNVFFLVIPISFLIINIIIAGLFLWGGREIISGSIKPEFVEHLIAYIDFIVYIAFALLQFAGIMGILARGLVSSKRINEIINYKETFSDIVSNVKINNPSIKFNNVWYSFDEKAQKENDYVLKGINFEVSAYTSLGIIGKSGVGKSVLANILVRNYVVNKGEVLFDNKNINIIDTQNLKENIAITYQDANVFSGTIKENIIFANPKATKEMIIKACETAQAYNYIMKFNNQFEHKIYQGGKNLSGGQKQRLSIARSLLKESSIQIFDDSTSALDGLTEKKVINNILKNYKSTKIIISQKISCIKHCDQIVVMEDGKIIERGTHNELLKLQGAYYAIALQQQGEANE</sequence>
<evidence type="ECO:0000259" key="11">
    <source>
        <dbReference type="PROSITE" id="PS50893"/>
    </source>
</evidence>
<keyword evidence="4" id="KW-1003">Cell membrane</keyword>
<dbReference type="PROSITE" id="PS50893">
    <property type="entry name" value="ABC_TRANSPORTER_2"/>
    <property type="match status" value="1"/>
</dbReference>
<proteinExistence type="inferred from homology"/>
<feature type="transmembrane region" description="Helical" evidence="10">
    <location>
        <begin position="293"/>
        <end position="316"/>
    </location>
</feature>
<comment type="subcellular location">
    <subcellularLocation>
        <location evidence="1">Cell membrane</location>
        <topology evidence="1">Multi-pass membrane protein</topology>
    </subcellularLocation>
</comment>
<evidence type="ECO:0000256" key="5">
    <source>
        <dbReference type="ARBA" id="ARBA00022692"/>
    </source>
</evidence>
<dbReference type="PANTHER" id="PTHR43394:SF1">
    <property type="entry name" value="ATP-BINDING CASSETTE SUB-FAMILY B MEMBER 10, MITOCHONDRIAL"/>
    <property type="match status" value="1"/>
</dbReference>
<evidence type="ECO:0000256" key="10">
    <source>
        <dbReference type="SAM" id="Phobius"/>
    </source>
</evidence>
<gene>
    <name evidence="13" type="ORF">QLQ80_01275</name>
</gene>
<feature type="domain" description="ABC transmembrane type-1" evidence="12">
    <location>
        <begin position="17"/>
        <end position="317"/>
    </location>
</feature>
<feature type="transmembrane region" description="Helical" evidence="10">
    <location>
        <begin position="149"/>
        <end position="167"/>
    </location>
</feature>
<name>A0AAJ1UWR3_9MOLU</name>
<dbReference type="Gene3D" id="1.20.1560.10">
    <property type="entry name" value="ABC transporter type 1, transmembrane domain"/>
    <property type="match status" value="1"/>
</dbReference>
<dbReference type="PROSITE" id="PS50929">
    <property type="entry name" value="ABC_TM1F"/>
    <property type="match status" value="1"/>
</dbReference>
<dbReference type="GO" id="GO:0005524">
    <property type="term" value="F:ATP binding"/>
    <property type="evidence" value="ECO:0007669"/>
    <property type="project" value="UniProtKB-KW"/>
</dbReference>
<evidence type="ECO:0000256" key="6">
    <source>
        <dbReference type="ARBA" id="ARBA00022741"/>
    </source>
</evidence>
<dbReference type="Pfam" id="PF00664">
    <property type="entry name" value="ABC_membrane"/>
    <property type="match status" value="1"/>
</dbReference>
<keyword evidence="14" id="KW-1185">Reference proteome</keyword>
<evidence type="ECO:0000256" key="1">
    <source>
        <dbReference type="ARBA" id="ARBA00004651"/>
    </source>
</evidence>
<dbReference type="InterPro" id="IPR036640">
    <property type="entry name" value="ABC1_TM_sf"/>
</dbReference>
<feature type="domain" description="ABC transporter" evidence="11">
    <location>
        <begin position="349"/>
        <end position="587"/>
    </location>
</feature>
<organism evidence="13 14">
    <name type="scientific">Mycoplasma phocimorsus</name>
    <dbReference type="NCBI Taxonomy" id="3045839"/>
    <lineage>
        <taxon>Bacteria</taxon>
        <taxon>Bacillati</taxon>
        <taxon>Mycoplasmatota</taxon>
        <taxon>Mollicutes</taxon>
        <taxon>Mycoplasmataceae</taxon>
        <taxon>Mycoplasma</taxon>
    </lineage>
</organism>
<comment type="caution">
    <text evidence="13">The sequence shown here is derived from an EMBL/GenBank/DDBJ whole genome shotgun (WGS) entry which is preliminary data.</text>
</comment>
<dbReference type="FunFam" id="3.40.50.300:FF:000854">
    <property type="entry name" value="Multidrug ABC transporter ATP-binding protein"/>
    <property type="match status" value="1"/>
</dbReference>
<dbReference type="RefSeq" id="WP_283827205.1">
    <property type="nucleotide sequence ID" value="NZ_JASDDP010000012.1"/>
</dbReference>
<keyword evidence="7 13" id="KW-0067">ATP-binding</keyword>
<reference evidence="13" key="1">
    <citation type="submission" date="2023-05" db="EMBL/GenBank/DDBJ databases">
        <title>Mycoplasma phocimorsus sp. nov., isolated from Scandinavian patients with seal finger or septic arthritis after contact with seals.</title>
        <authorList>
            <person name="Skafte-Holm A."/>
            <person name="Pedersen T.R."/>
            <person name="Froelund M."/>
            <person name="Stegger M."/>
            <person name="Qvortrup K."/>
            <person name="Michaels D.L."/>
            <person name="Brown D.R."/>
            <person name="Jensen J.S."/>
        </authorList>
    </citation>
    <scope>NUCLEOTIDE SEQUENCE</scope>
    <source>
        <strain evidence="13">M5725</strain>
    </source>
</reference>
<dbReference type="PROSITE" id="PS00211">
    <property type="entry name" value="ABC_TRANSPORTER_1"/>
    <property type="match status" value="1"/>
</dbReference>
<dbReference type="GO" id="GO:0005886">
    <property type="term" value="C:plasma membrane"/>
    <property type="evidence" value="ECO:0007669"/>
    <property type="project" value="UniProtKB-SubCell"/>
</dbReference>
<evidence type="ECO:0000256" key="2">
    <source>
        <dbReference type="ARBA" id="ARBA00005417"/>
    </source>
</evidence>
<dbReference type="SUPFAM" id="SSF52540">
    <property type="entry name" value="P-loop containing nucleoside triphosphate hydrolases"/>
    <property type="match status" value="1"/>
</dbReference>
<evidence type="ECO:0000256" key="9">
    <source>
        <dbReference type="ARBA" id="ARBA00023136"/>
    </source>
</evidence>
<dbReference type="AlphaFoldDB" id="A0AAJ1UWR3"/>
<feature type="transmembrane region" description="Helical" evidence="10">
    <location>
        <begin position="173"/>
        <end position="197"/>
    </location>
</feature>
<dbReference type="Gene3D" id="3.40.50.300">
    <property type="entry name" value="P-loop containing nucleotide triphosphate hydrolases"/>
    <property type="match status" value="1"/>
</dbReference>
<evidence type="ECO:0000259" key="12">
    <source>
        <dbReference type="PROSITE" id="PS50929"/>
    </source>
</evidence>
<keyword evidence="8 10" id="KW-1133">Transmembrane helix</keyword>
<evidence type="ECO:0000256" key="4">
    <source>
        <dbReference type="ARBA" id="ARBA00022475"/>
    </source>
</evidence>
<dbReference type="GO" id="GO:0016887">
    <property type="term" value="F:ATP hydrolysis activity"/>
    <property type="evidence" value="ECO:0007669"/>
    <property type="project" value="InterPro"/>
</dbReference>
<dbReference type="EMBL" id="JASDDP010000012">
    <property type="protein sequence ID" value="MDJ1645720.1"/>
    <property type="molecule type" value="Genomic_DNA"/>
</dbReference>
<keyword evidence="5 10" id="KW-0812">Transmembrane</keyword>
<dbReference type="GO" id="GO:0015421">
    <property type="term" value="F:ABC-type oligopeptide transporter activity"/>
    <property type="evidence" value="ECO:0007669"/>
    <property type="project" value="TreeGrafter"/>
</dbReference>
<protein>
    <submittedName>
        <fullName evidence="13">ABC transporter ATP-binding protein</fullName>
    </submittedName>
</protein>
<dbReference type="PANTHER" id="PTHR43394">
    <property type="entry name" value="ATP-DEPENDENT PERMEASE MDL1, MITOCHONDRIAL"/>
    <property type="match status" value="1"/>
</dbReference>
<dbReference type="InterPro" id="IPR039421">
    <property type="entry name" value="Type_1_exporter"/>
</dbReference>
<keyword evidence="3" id="KW-0813">Transport</keyword>
<evidence type="ECO:0000256" key="3">
    <source>
        <dbReference type="ARBA" id="ARBA00022448"/>
    </source>
</evidence>
<evidence type="ECO:0000313" key="13">
    <source>
        <dbReference type="EMBL" id="MDJ1645720.1"/>
    </source>
</evidence>
<feature type="transmembrane region" description="Helical" evidence="10">
    <location>
        <begin position="251"/>
        <end position="273"/>
    </location>
</feature>
<keyword evidence="6" id="KW-0547">Nucleotide-binding</keyword>
<evidence type="ECO:0000256" key="7">
    <source>
        <dbReference type="ARBA" id="ARBA00022840"/>
    </source>
</evidence>
<keyword evidence="9 10" id="KW-0472">Membrane</keyword>
<dbReference type="InterPro" id="IPR027417">
    <property type="entry name" value="P-loop_NTPase"/>
</dbReference>
<dbReference type="SMART" id="SM00382">
    <property type="entry name" value="AAA"/>
    <property type="match status" value="1"/>
</dbReference>
<dbReference type="InterPro" id="IPR017871">
    <property type="entry name" value="ABC_transporter-like_CS"/>
</dbReference>
<dbReference type="Proteomes" id="UP001224428">
    <property type="component" value="Unassembled WGS sequence"/>
</dbReference>
<evidence type="ECO:0000313" key="14">
    <source>
        <dbReference type="Proteomes" id="UP001224428"/>
    </source>
</evidence>
<dbReference type="SUPFAM" id="SSF90123">
    <property type="entry name" value="ABC transporter transmembrane region"/>
    <property type="match status" value="1"/>
</dbReference>
<feature type="transmembrane region" description="Helical" evidence="10">
    <location>
        <begin position="69"/>
        <end position="92"/>
    </location>
</feature>
<dbReference type="InterPro" id="IPR003593">
    <property type="entry name" value="AAA+_ATPase"/>
</dbReference>
<evidence type="ECO:0000256" key="8">
    <source>
        <dbReference type="ARBA" id="ARBA00022989"/>
    </source>
</evidence>
<comment type="similarity">
    <text evidence="2">Belongs to the ABC transporter superfamily.</text>
</comment>